<gene>
    <name evidence="2" type="primary">mobB</name>
</gene>
<keyword evidence="1" id="KW-1133">Transmembrane helix</keyword>
<organism evidence="2">
    <name type="scientific">Escherichia coli</name>
    <dbReference type="NCBI Taxonomy" id="562"/>
    <lineage>
        <taxon>Bacteria</taxon>
        <taxon>Pseudomonadati</taxon>
        <taxon>Pseudomonadota</taxon>
        <taxon>Gammaproteobacteria</taxon>
        <taxon>Enterobacterales</taxon>
        <taxon>Enterobacteriaceae</taxon>
        <taxon>Escherichia</taxon>
    </lineage>
</organism>
<sequence>MSNLLQTGAEFEKKLKERAESTETMLNDEFRKLEKSVSKAVTSNETKIKDAIALFTASTEESLKKHREGVKEAMMQHRKDVLKLAGNTGMMLLGMVIFLFTVSGGTLWYLGGMIQANLEEIRKQNENLEKLNAKTWGVRYHEGSNGRFLVLPEGMKAETNWTMENGKQNAVRLVQE</sequence>
<protein>
    <submittedName>
        <fullName evidence="2">MobB</fullName>
    </submittedName>
</protein>
<geneLocation type="plasmid" evidence="2">
    <name>pMG828-3</name>
</geneLocation>
<dbReference type="EMBL" id="DQ995353">
    <property type="protein sequence ID" value="ABJ16456.1"/>
    <property type="molecule type" value="Genomic_DNA"/>
</dbReference>
<name>A0A1L3_ECOLX</name>
<proteinExistence type="predicted"/>
<feature type="transmembrane region" description="Helical" evidence="1">
    <location>
        <begin position="84"/>
        <end position="110"/>
    </location>
</feature>
<keyword evidence="1" id="KW-0812">Transmembrane</keyword>
<dbReference type="RefSeq" id="WP_011666801.1">
    <property type="nucleotide sequence ID" value="NZ_BAAFKG010000042.1"/>
</dbReference>
<dbReference type="Pfam" id="PF04837">
    <property type="entry name" value="MbeB_N"/>
    <property type="match status" value="1"/>
</dbReference>
<keyword evidence="1" id="KW-0472">Membrane</keyword>
<dbReference type="AlphaFoldDB" id="A0A1L3"/>
<dbReference type="InterPro" id="IPR006922">
    <property type="entry name" value="MbeB-like"/>
</dbReference>
<keyword evidence="2" id="KW-0614">Plasmid</keyword>
<accession>A0A1L3</accession>
<evidence type="ECO:0000313" key="2">
    <source>
        <dbReference type="EMBL" id="ABJ16456.1"/>
    </source>
</evidence>
<reference evidence="2" key="1">
    <citation type="submission" date="2006-09" db="EMBL/GenBank/DDBJ databases">
        <title>Comparative analysis of five indigenous plasmids from a clinical strain of Escherichia coli with biofilm formation ability.</title>
        <authorList>
            <person name="Shu H.-Y."/>
            <person name="Lin G.-H."/>
        </authorList>
    </citation>
    <scope>NUCLEOTIDE SEQUENCE</scope>
    <source>
        <strain evidence="2">MG828</strain>
        <plasmid evidence="2">pMG828-3</plasmid>
    </source>
</reference>
<evidence type="ECO:0000256" key="1">
    <source>
        <dbReference type="SAM" id="Phobius"/>
    </source>
</evidence>